<evidence type="ECO:0000313" key="2">
    <source>
        <dbReference type="Proteomes" id="UP000183407"/>
    </source>
</evidence>
<dbReference type="PRINTS" id="PR00411">
    <property type="entry name" value="PNDRDTASEI"/>
</dbReference>
<proteinExistence type="predicted"/>
<reference evidence="2" key="1">
    <citation type="submission" date="2016-10" db="EMBL/GenBank/DDBJ databases">
        <authorList>
            <person name="Varghese N."/>
        </authorList>
    </citation>
    <scope>NUCLEOTIDE SEQUENCE [LARGE SCALE GENOMIC DNA]</scope>
    <source>
        <strain evidence="2">DSM 44719</strain>
    </source>
</reference>
<evidence type="ECO:0000313" key="1">
    <source>
        <dbReference type="EMBL" id="SED03096.1"/>
    </source>
</evidence>
<dbReference type="PANTHER" id="PTHR42877">
    <property type="entry name" value="L-ORNITHINE N(5)-MONOOXYGENASE-RELATED"/>
    <property type="match status" value="1"/>
</dbReference>
<sequence>MTNTEVEAETSRLNERKIREAVAVANVPTLLMVLFQMTGEQRWLAEPYLPTPVRGLGDNDTAGLEQPLQDEIRHAAAEAILNWGRSGSLAVAQLSPDQLIEMLRVSVGEHVPDKYADMASHELQVGSGETVAAPAMVPPPCFDAIIIGAGASGLCAAYRLGEMGISYTVLERNDEVGGTWLENRYPGCGVDTPSHLYSFSFARHDWSRWFASRDELHGYFQQIADRFGIRPNIRFGIEVEGATWDEDTRRWTLDLIDRDGHRSTTTAAIVISAVGAFNKPKIPVIPGTESFTGPVVHTARWPEDLDIAGRRVGVIGNGASAMQLVPAIADAAESVTVFQRSPQWAAPFEKFKVDVPEPIRYLMAEVPLYRSWYRLRLTWIFNDRGHDGLQRDGQWPHQHRSINAMNDGHRRFLTRYLVKELDGNLEMLGDVLPTYPPFGKRMLLDNRWFASLTRDDVHLQTTPIAEIQDQCVRTTDGLTHPVDVLVFATGFDVVRFLAPMRITGRSGRTLEAAWDGDDARAYLGVTVPDFPNFFTLYGPNTQFGHGGSLISMMELQMNYIADLMNQMITKDLDSVECSQDVYDDYNRKVDDAHSRMVWSHPGMDVYYRNSKGRVVVNNPFKVVDFWDMIRRADLGDFRTTERASGDMG</sequence>
<name>A0A1H4XBN8_RHOJO</name>
<dbReference type="SUPFAM" id="SSF51905">
    <property type="entry name" value="FAD/NAD(P)-binding domain"/>
    <property type="match status" value="2"/>
</dbReference>
<keyword evidence="1" id="KW-0503">Monooxygenase</keyword>
<accession>A0A1H4XBN8</accession>
<dbReference type="InterPro" id="IPR036188">
    <property type="entry name" value="FAD/NAD-bd_sf"/>
</dbReference>
<dbReference type="InterPro" id="IPR051209">
    <property type="entry name" value="FAD-bind_Monooxygenase_sf"/>
</dbReference>
<keyword evidence="1" id="KW-0560">Oxidoreductase</keyword>
<dbReference type="EMBL" id="FNTL01000004">
    <property type="protein sequence ID" value="SED03096.1"/>
    <property type="molecule type" value="Genomic_DNA"/>
</dbReference>
<dbReference type="PANTHER" id="PTHR42877:SF4">
    <property type="entry name" value="FAD_NAD(P)-BINDING DOMAIN-CONTAINING PROTEIN-RELATED"/>
    <property type="match status" value="1"/>
</dbReference>
<dbReference type="AlphaFoldDB" id="A0A1H4XBN8"/>
<protein>
    <submittedName>
        <fullName evidence="1">4-hydroxyacetophenone monooxygenase</fullName>
    </submittedName>
</protein>
<organism evidence="1 2">
    <name type="scientific">Rhodococcus jostii</name>
    <dbReference type="NCBI Taxonomy" id="132919"/>
    <lineage>
        <taxon>Bacteria</taxon>
        <taxon>Bacillati</taxon>
        <taxon>Actinomycetota</taxon>
        <taxon>Actinomycetes</taxon>
        <taxon>Mycobacteriales</taxon>
        <taxon>Nocardiaceae</taxon>
        <taxon>Rhodococcus</taxon>
    </lineage>
</organism>
<dbReference type="RefSeq" id="WP_240319761.1">
    <property type="nucleotide sequence ID" value="NZ_FNTL01000004.1"/>
</dbReference>
<dbReference type="Gene3D" id="3.50.50.60">
    <property type="entry name" value="FAD/NAD(P)-binding domain"/>
    <property type="match status" value="2"/>
</dbReference>
<dbReference type="Proteomes" id="UP000183407">
    <property type="component" value="Unassembled WGS sequence"/>
</dbReference>
<dbReference type="GO" id="GO:0004497">
    <property type="term" value="F:monooxygenase activity"/>
    <property type="evidence" value="ECO:0007669"/>
    <property type="project" value="UniProtKB-KW"/>
</dbReference>
<dbReference type="Pfam" id="PF13738">
    <property type="entry name" value="Pyr_redox_3"/>
    <property type="match status" value="1"/>
</dbReference>
<gene>
    <name evidence="1" type="ORF">SAMN04490220_3279</name>
</gene>